<dbReference type="Pfam" id="PF11412">
    <property type="entry name" value="DsbD_N"/>
    <property type="match status" value="1"/>
</dbReference>
<evidence type="ECO:0000256" key="6">
    <source>
        <dbReference type="ARBA" id="ARBA00023136"/>
    </source>
</evidence>
<evidence type="ECO:0000256" key="1">
    <source>
        <dbReference type="ARBA" id="ARBA00004651"/>
    </source>
</evidence>
<evidence type="ECO:0000313" key="10">
    <source>
        <dbReference type="Proteomes" id="UP000294980"/>
    </source>
</evidence>
<feature type="transmembrane region" description="Helical" evidence="7">
    <location>
        <begin position="285"/>
        <end position="304"/>
    </location>
</feature>
<dbReference type="PROSITE" id="PS51352">
    <property type="entry name" value="THIOREDOXIN_2"/>
    <property type="match status" value="1"/>
</dbReference>
<dbReference type="Proteomes" id="UP000294980">
    <property type="component" value="Unassembled WGS sequence"/>
</dbReference>
<dbReference type="Gene3D" id="2.60.40.1250">
    <property type="entry name" value="Thiol:disulfide interchange protein DsbD, N-terminal domain"/>
    <property type="match status" value="1"/>
</dbReference>
<feature type="transmembrane region" description="Helical" evidence="7">
    <location>
        <begin position="201"/>
        <end position="225"/>
    </location>
</feature>
<evidence type="ECO:0000256" key="3">
    <source>
        <dbReference type="ARBA" id="ARBA00022692"/>
    </source>
</evidence>
<dbReference type="GO" id="GO:0015035">
    <property type="term" value="F:protein-disulfide reductase activity"/>
    <property type="evidence" value="ECO:0007669"/>
    <property type="project" value="TreeGrafter"/>
</dbReference>
<keyword evidence="4" id="KW-0201">Cytochrome c-type biogenesis</keyword>
<dbReference type="InterPro" id="IPR013766">
    <property type="entry name" value="Thioredoxin_domain"/>
</dbReference>
<feature type="transmembrane region" description="Helical" evidence="7">
    <location>
        <begin position="356"/>
        <end position="378"/>
    </location>
</feature>
<dbReference type="RefSeq" id="WP_240624455.1">
    <property type="nucleotide sequence ID" value="NZ_QQSW01000026.1"/>
</dbReference>
<dbReference type="SUPFAM" id="SSF74863">
    <property type="entry name" value="Thiol:disulfide interchange protein DsbD, N-terminal domain (DsbD-alpha)"/>
    <property type="match status" value="1"/>
</dbReference>
<dbReference type="GO" id="GO:0045454">
    <property type="term" value="P:cell redox homeostasis"/>
    <property type="evidence" value="ECO:0007669"/>
    <property type="project" value="TreeGrafter"/>
</dbReference>
<accession>A0A4R2KHP3</accession>
<dbReference type="Pfam" id="PF02683">
    <property type="entry name" value="DsbD_TM"/>
    <property type="match status" value="1"/>
</dbReference>
<keyword evidence="6 7" id="KW-0472">Membrane</keyword>
<evidence type="ECO:0000256" key="7">
    <source>
        <dbReference type="SAM" id="Phobius"/>
    </source>
</evidence>
<organism evidence="9 10">
    <name type="scientific">Chromatocurvus halotolerans</name>
    <dbReference type="NCBI Taxonomy" id="1132028"/>
    <lineage>
        <taxon>Bacteria</taxon>
        <taxon>Pseudomonadati</taxon>
        <taxon>Pseudomonadota</taxon>
        <taxon>Gammaproteobacteria</taxon>
        <taxon>Cellvibrionales</taxon>
        <taxon>Halieaceae</taxon>
        <taxon>Chromatocurvus</taxon>
    </lineage>
</organism>
<feature type="transmembrane region" description="Helical" evidence="7">
    <location>
        <begin position="421"/>
        <end position="441"/>
    </location>
</feature>
<evidence type="ECO:0000256" key="2">
    <source>
        <dbReference type="ARBA" id="ARBA00022475"/>
    </source>
</evidence>
<gene>
    <name evidence="9" type="ORF">EV688_12031</name>
</gene>
<feature type="transmembrane region" description="Helical" evidence="7">
    <location>
        <begin position="325"/>
        <end position="350"/>
    </location>
</feature>
<dbReference type="AlphaFoldDB" id="A0A4R2KHP3"/>
<keyword evidence="5 7" id="KW-1133">Transmembrane helix</keyword>
<protein>
    <submittedName>
        <fullName evidence="9">Thiol:disulfide interchange protein DsbD</fullName>
    </submittedName>
</protein>
<comment type="caution">
    <text evidence="9">The sequence shown here is derived from an EMBL/GenBank/DDBJ whole genome shotgun (WGS) entry which is preliminary data.</text>
</comment>
<dbReference type="CDD" id="cd02953">
    <property type="entry name" value="DsbDgamma"/>
    <property type="match status" value="1"/>
</dbReference>
<dbReference type="InterPro" id="IPR036249">
    <property type="entry name" value="Thioredoxin-like_sf"/>
</dbReference>
<proteinExistence type="predicted"/>
<feature type="transmembrane region" description="Helical" evidence="7">
    <location>
        <begin position="245"/>
        <end position="265"/>
    </location>
</feature>
<evidence type="ECO:0000256" key="5">
    <source>
        <dbReference type="ARBA" id="ARBA00022989"/>
    </source>
</evidence>
<dbReference type="InterPro" id="IPR003834">
    <property type="entry name" value="Cyt_c_assmbl_TM_dom"/>
</dbReference>
<dbReference type="InterPro" id="IPR035671">
    <property type="entry name" value="DsbD_gamma"/>
</dbReference>
<evidence type="ECO:0000256" key="4">
    <source>
        <dbReference type="ARBA" id="ARBA00022748"/>
    </source>
</evidence>
<dbReference type="InterPro" id="IPR028250">
    <property type="entry name" value="DsbDN"/>
</dbReference>
<feature type="domain" description="Thioredoxin" evidence="8">
    <location>
        <begin position="462"/>
        <end position="592"/>
    </location>
</feature>
<dbReference type="GO" id="GO:0017004">
    <property type="term" value="P:cytochrome complex assembly"/>
    <property type="evidence" value="ECO:0007669"/>
    <property type="project" value="UniProtKB-KW"/>
</dbReference>
<dbReference type="PANTHER" id="PTHR32234">
    <property type="entry name" value="THIOL:DISULFIDE INTERCHANGE PROTEIN DSBD"/>
    <property type="match status" value="1"/>
</dbReference>
<sequence length="599" mass="63314">MRAAIQHLLSLPILLLGCLILSGAVPASGQALPDTAGQAVMSLSDNTTGPDFLPVEEAYRLAVEVEDSGDLRLYWQIADAYYLYRHSLEFSLTENGEKIGVEASLPPGLDRTDEFFGDVSVYYDDADINLAPARTPGQAILTVTSQGCADAGLCYPPRTQQFEVDFNSAAVIATTVTPQRRGQSASPGASASAASATVATLLYMLLLAFAGGIILNLMPCVFPILSLKVFAFARAEPKERHRHGWWYTAGVVASFLLVAAVLVALQQAGRAIGWGFQLQSPGFVIALAYLFIAMGLSLSGLVHFGGNLMNVGNNLAQQGGNTGSFFTGVLAVLVASPCTAPFMGTALGFALTQPPAIGLVVFAALGFGMASPLLLLSYSSAARRLMPSPGPWMETLKQALAFPLYATALWLFWVAGRQTGVDTMTMALLGALLLALGMWLWGPGMFRKGAAAAALLLAIASAGWRGEAPGAAGQLADGRVAWSPAAVAEARASGRPVFVDFTADWCITCLANERTVLHTKDAKARFDAHDVVYMVADWTNHDAGIAEFLAEMGRSGIPLYLLYPANSAAAPLVLPQLLRKQHLVDALAQLPARSPVAVR</sequence>
<keyword evidence="10" id="KW-1185">Reference proteome</keyword>
<evidence type="ECO:0000259" key="8">
    <source>
        <dbReference type="PROSITE" id="PS51352"/>
    </source>
</evidence>
<dbReference type="PROSITE" id="PS51257">
    <property type="entry name" value="PROKAR_LIPOPROTEIN"/>
    <property type="match status" value="1"/>
</dbReference>
<dbReference type="PANTHER" id="PTHR32234:SF3">
    <property type="entry name" value="SUPPRESSION OF COPPER SENSITIVITY PROTEIN"/>
    <property type="match status" value="1"/>
</dbReference>
<dbReference type="GO" id="GO:0005886">
    <property type="term" value="C:plasma membrane"/>
    <property type="evidence" value="ECO:0007669"/>
    <property type="project" value="UniProtKB-SubCell"/>
</dbReference>
<dbReference type="Gene3D" id="3.40.30.10">
    <property type="entry name" value="Glutaredoxin"/>
    <property type="match status" value="1"/>
</dbReference>
<dbReference type="SUPFAM" id="SSF52833">
    <property type="entry name" value="Thioredoxin-like"/>
    <property type="match status" value="1"/>
</dbReference>
<feature type="transmembrane region" description="Helical" evidence="7">
    <location>
        <begin position="399"/>
        <end position="415"/>
    </location>
</feature>
<dbReference type="EMBL" id="SLWX01000020">
    <property type="protein sequence ID" value="TCO71877.1"/>
    <property type="molecule type" value="Genomic_DNA"/>
</dbReference>
<keyword evidence="2" id="KW-1003">Cell membrane</keyword>
<keyword evidence="3 7" id="KW-0812">Transmembrane</keyword>
<comment type="subcellular location">
    <subcellularLocation>
        <location evidence="1">Cell membrane</location>
        <topology evidence="1">Multi-pass membrane protein</topology>
    </subcellularLocation>
</comment>
<evidence type="ECO:0000313" key="9">
    <source>
        <dbReference type="EMBL" id="TCO71877.1"/>
    </source>
</evidence>
<reference evidence="9 10" key="1">
    <citation type="submission" date="2019-03" db="EMBL/GenBank/DDBJ databases">
        <title>Genomic Encyclopedia of Type Strains, Phase IV (KMG-IV): sequencing the most valuable type-strain genomes for metagenomic binning, comparative biology and taxonomic classification.</title>
        <authorList>
            <person name="Goeker M."/>
        </authorList>
    </citation>
    <scope>NUCLEOTIDE SEQUENCE [LARGE SCALE GENOMIC DNA]</scope>
    <source>
        <strain evidence="9 10">DSM 23344</strain>
    </source>
</reference>
<dbReference type="InterPro" id="IPR036929">
    <property type="entry name" value="DsbDN_sf"/>
</dbReference>
<dbReference type="Pfam" id="PF13899">
    <property type="entry name" value="Thioredoxin_7"/>
    <property type="match status" value="1"/>
</dbReference>
<name>A0A4R2KHP3_9GAMM</name>